<dbReference type="PANTHER" id="PTHR42076">
    <property type="entry name" value="CYANOVIRIN-N HOMOLOG"/>
    <property type="match status" value="1"/>
</dbReference>
<comment type="caution">
    <text evidence="3">The sequence shown here is derived from an EMBL/GenBank/DDBJ whole genome shotgun (WGS) entry which is preliminary data.</text>
</comment>
<accession>A0ABR3CLG3</accession>
<dbReference type="GeneID" id="92006983"/>
<keyword evidence="1" id="KW-0175">Coiled coil</keyword>
<dbReference type="SUPFAM" id="SSF51322">
    <property type="entry name" value="Cyanovirin-N"/>
    <property type="match status" value="1"/>
</dbReference>
<evidence type="ECO:0000313" key="4">
    <source>
        <dbReference type="Proteomes" id="UP001430584"/>
    </source>
</evidence>
<sequence length="429" mass="48170">MSFSKSSHTIALSSDSFLSAKCRTCGGEWQDSSVRLNDFLGNEDGAFQLGDRDFSLTAKDAVIEQTEDCCVLKACLRKRDGSWQEASVELDAFISNQDGELCLEIDVFLPSLAEGVTEELQALVAKCEASARDLQSSIRNSITEGTASAFSSISYAFQGIEDTQHALRDARVDITHTIQHQAIFINTLFIKSLNEWTKVEDAVASSSQRVKEFQHTQLHDATTEVEQTEDGISAQIQETQRRRARTEEQIESLQKQIDLNEEAQKKAGEQVEAANGRTIGFSIASVILPFIFIPLAVTAAGEREDWGRRRDGFQTKINRAKIAQDSQRQLLQRLEEGIDLAKKSKERCFSLRQQTEKLTEDLKLFEVGIHELKQSLTAFSLTLRRAETSAVTAFQYSQTLEEGRDILNNALRLKSELSERHKLQRLLEL</sequence>
<dbReference type="InterPro" id="IPR011058">
    <property type="entry name" value="Cyanovirin-N"/>
</dbReference>
<dbReference type="Pfam" id="PF08881">
    <property type="entry name" value="CVNH"/>
    <property type="match status" value="1"/>
</dbReference>
<name>A0ABR3CLG3_9PEZI</name>
<dbReference type="PANTHER" id="PTHR42076:SF1">
    <property type="entry name" value="CYANOVIRIN-N DOMAIN-CONTAINING PROTEIN"/>
    <property type="match status" value="1"/>
</dbReference>
<dbReference type="EMBL" id="JAJVCZ030000003">
    <property type="protein sequence ID" value="KAL0261468.1"/>
    <property type="molecule type" value="Genomic_DNA"/>
</dbReference>
<keyword evidence="4" id="KW-1185">Reference proteome</keyword>
<evidence type="ECO:0000259" key="2">
    <source>
        <dbReference type="SMART" id="SM01111"/>
    </source>
</evidence>
<proteinExistence type="predicted"/>
<protein>
    <recommendedName>
        <fullName evidence="2">Cyanovirin-N domain-containing protein</fullName>
    </recommendedName>
</protein>
<organism evidence="3 4">
    <name type="scientific">Diplodia seriata</name>
    <dbReference type="NCBI Taxonomy" id="420778"/>
    <lineage>
        <taxon>Eukaryota</taxon>
        <taxon>Fungi</taxon>
        <taxon>Dikarya</taxon>
        <taxon>Ascomycota</taxon>
        <taxon>Pezizomycotina</taxon>
        <taxon>Dothideomycetes</taxon>
        <taxon>Dothideomycetes incertae sedis</taxon>
        <taxon>Botryosphaeriales</taxon>
        <taxon>Botryosphaeriaceae</taxon>
        <taxon>Diplodia</taxon>
    </lineage>
</organism>
<dbReference type="SMART" id="SM01111">
    <property type="entry name" value="CVNH"/>
    <property type="match status" value="1"/>
</dbReference>
<dbReference type="Proteomes" id="UP001430584">
    <property type="component" value="Unassembled WGS sequence"/>
</dbReference>
<gene>
    <name evidence="3" type="ORF">SLS55_002898</name>
</gene>
<evidence type="ECO:0000313" key="3">
    <source>
        <dbReference type="EMBL" id="KAL0261468.1"/>
    </source>
</evidence>
<feature type="domain" description="Cyanovirin-N" evidence="2">
    <location>
        <begin position="2"/>
        <end position="103"/>
    </location>
</feature>
<dbReference type="Gene3D" id="2.30.60.10">
    <property type="entry name" value="Cyanovirin-N"/>
    <property type="match status" value="1"/>
</dbReference>
<dbReference type="RefSeq" id="XP_066634497.1">
    <property type="nucleotide sequence ID" value="XM_066774378.1"/>
</dbReference>
<evidence type="ECO:0000256" key="1">
    <source>
        <dbReference type="SAM" id="Coils"/>
    </source>
</evidence>
<dbReference type="InterPro" id="IPR036673">
    <property type="entry name" value="Cyanovirin-N_sf"/>
</dbReference>
<reference evidence="3 4" key="1">
    <citation type="submission" date="2024-02" db="EMBL/GenBank/DDBJ databases">
        <title>De novo assembly and annotation of 12 fungi associated with fruit tree decline syndrome in Ontario, Canada.</title>
        <authorList>
            <person name="Sulman M."/>
            <person name="Ellouze W."/>
            <person name="Ilyukhin E."/>
        </authorList>
    </citation>
    <scope>NUCLEOTIDE SEQUENCE [LARGE SCALE GENOMIC DNA]</scope>
    <source>
        <strain evidence="3 4">FDS-637</strain>
    </source>
</reference>
<feature type="coiled-coil region" evidence="1">
    <location>
        <begin position="229"/>
        <end position="270"/>
    </location>
</feature>